<feature type="compositionally biased region" description="Polar residues" evidence="1">
    <location>
        <begin position="37"/>
        <end position="47"/>
    </location>
</feature>
<keyword evidence="2" id="KW-1185">Reference proteome</keyword>
<dbReference type="WBParaSite" id="nRc.2.0.1.t25078-RA">
    <property type="protein sequence ID" value="nRc.2.0.1.t25078-RA"/>
    <property type="gene ID" value="nRc.2.0.1.g25078"/>
</dbReference>
<name>A0A915JGV7_ROMCU</name>
<sequence>MPSDKIRHLKSEMAWLTAHIAQLTTQQMAPAPRKPMSPTQPSVQVQNADDHPSGAHLQMCSYHGCCTHNDTSCWAQHPNSASLSNSAATGAGRCYFCRMRVHLTH</sequence>
<evidence type="ECO:0000313" key="3">
    <source>
        <dbReference type="WBParaSite" id="nRc.2.0.1.t25078-RA"/>
    </source>
</evidence>
<dbReference type="AlphaFoldDB" id="A0A915JGV7"/>
<protein>
    <submittedName>
        <fullName evidence="3">Uncharacterized protein</fullName>
    </submittedName>
</protein>
<evidence type="ECO:0000313" key="2">
    <source>
        <dbReference type="Proteomes" id="UP000887565"/>
    </source>
</evidence>
<accession>A0A915JGV7</accession>
<proteinExistence type="predicted"/>
<organism evidence="2 3">
    <name type="scientific">Romanomermis culicivorax</name>
    <name type="common">Nematode worm</name>
    <dbReference type="NCBI Taxonomy" id="13658"/>
    <lineage>
        <taxon>Eukaryota</taxon>
        <taxon>Metazoa</taxon>
        <taxon>Ecdysozoa</taxon>
        <taxon>Nematoda</taxon>
        <taxon>Enoplea</taxon>
        <taxon>Dorylaimia</taxon>
        <taxon>Mermithida</taxon>
        <taxon>Mermithoidea</taxon>
        <taxon>Mermithidae</taxon>
        <taxon>Romanomermis</taxon>
    </lineage>
</organism>
<feature type="region of interest" description="Disordered" evidence="1">
    <location>
        <begin position="26"/>
        <end position="50"/>
    </location>
</feature>
<reference evidence="3" key="1">
    <citation type="submission" date="2022-11" db="UniProtKB">
        <authorList>
            <consortium name="WormBaseParasite"/>
        </authorList>
    </citation>
    <scope>IDENTIFICATION</scope>
</reference>
<dbReference type="Proteomes" id="UP000887565">
    <property type="component" value="Unplaced"/>
</dbReference>
<evidence type="ECO:0000256" key="1">
    <source>
        <dbReference type="SAM" id="MobiDB-lite"/>
    </source>
</evidence>